<dbReference type="Gene3D" id="1.25.40.10">
    <property type="entry name" value="Tetratricopeptide repeat domain"/>
    <property type="match status" value="5"/>
</dbReference>
<comment type="similarity">
    <text evidence="1">Belongs to the PPR family. P subfamily.</text>
</comment>
<feature type="repeat" description="PPR" evidence="3">
    <location>
        <begin position="486"/>
        <end position="520"/>
    </location>
</feature>
<evidence type="ECO:0008006" key="7">
    <source>
        <dbReference type="Google" id="ProtNLM"/>
    </source>
</evidence>
<reference evidence="5 6" key="1">
    <citation type="submission" date="2020-08" db="EMBL/GenBank/DDBJ databases">
        <title>Plant Genome Project.</title>
        <authorList>
            <person name="Zhang R.-G."/>
        </authorList>
    </citation>
    <scope>NUCLEOTIDE SEQUENCE [LARGE SCALE GENOMIC DNA]</scope>
    <source>
        <tissue evidence="5">Rhizome</tissue>
    </source>
</reference>
<feature type="repeat" description="PPR" evidence="3">
    <location>
        <begin position="591"/>
        <end position="626"/>
    </location>
</feature>
<dbReference type="InterPro" id="IPR032675">
    <property type="entry name" value="LRR_dom_sf"/>
</dbReference>
<comment type="caution">
    <text evidence="5">The sequence shown here is derived from an EMBL/GenBank/DDBJ whole genome shotgun (WGS) entry which is preliminary data.</text>
</comment>
<feature type="region of interest" description="Disordered" evidence="4">
    <location>
        <begin position="44"/>
        <end position="83"/>
    </location>
</feature>
<name>A0A8J5HLP0_ZINOF</name>
<sequence length="769" mass="86989">MGSRYVNHHVPRVMLVHVLLSSWICGPERDIGVGVEVSRRSTAYGLGKQGRPATDDKVGAAHGNVSRRRNRDESPTRGDSRAGDLLVVGKKEEPLEAGFGAIVESCKDLRRLSISGFLTDRVFKTIAGFSDAGLLYILSDYNLETMRCLWMSSCSVTLGECRLLAKKMPQINVECIDENGGSLQSRPDHLPVKKTSTFTCASRGGRVPTADCTFCLTSTPARVLRRLDLWAPEGGDGWSPHLAFESSGILVLILGLLGVFSISHQFINAARKNTDNCWPVGLFSGGFQACYTTLPHSLASFERKPKQTDEESRDAHHIRGVILKDQNATVDAVVQSLLSDRFCSQIQLTAKLVDDLLQNFGDDWKSALGFFEWVSSRNGYEHTQFAQNRMVDLLGKMRQMGSMWDLVQKMHCGGFLTTETIAKVMRRLAGAKRWKDLIQFFDELESIGFARDTETMNLLLDTLCKEKKVDVAREAFSVLKPHIAPDAYTFNIFVHGWCNAWRMDEALWTIEEMKGLGFSPTVITYSTIVQAYCSRLKFGKAYEILDRMMAEGCRPNIITYTTLMNTHAKSGQLGEALSVADKVKSSGCRPDTLFYNSLIYILGKADLLSEALHIFEVEMKSKGVDRNTPTYNTMISILCRHKQWKNALSVLEEMETSSCKPDLQTYMPLLKLCFGERELDGDRFDYLLNNLVYKHQLSFNRDAYTAQIHRLCRVGDIRWATRLFDEMIDREIQPRRRTCQILLQEVEQRNMYEYAEKIRSLMKQLGIPY</sequence>
<proteinExistence type="inferred from homology"/>
<dbReference type="EMBL" id="JACMSC010000004">
    <property type="protein sequence ID" value="KAG6526452.1"/>
    <property type="molecule type" value="Genomic_DNA"/>
</dbReference>
<feature type="repeat" description="PPR" evidence="3">
    <location>
        <begin position="700"/>
        <end position="734"/>
    </location>
</feature>
<protein>
    <recommendedName>
        <fullName evidence="7">Pentatricopeptide repeat-containing protein</fullName>
    </recommendedName>
</protein>
<feature type="compositionally biased region" description="Basic and acidic residues" evidence="4">
    <location>
        <begin position="70"/>
        <end position="82"/>
    </location>
</feature>
<feature type="repeat" description="PPR" evidence="3">
    <location>
        <begin position="556"/>
        <end position="590"/>
    </location>
</feature>
<evidence type="ECO:0000313" key="5">
    <source>
        <dbReference type="EMBL" id="KAG6526452.1"/>
    </source>
</evidence>
<gene>
    <name evidence="5" type="ORF">ZIOFF_016437</name>
</gene>
<dbReference type="Pfam" id="PF13041">
    <property type="entry name" value="PPR_2"/>
    <property type="match status" value="3"/>
</dbReference>
<dbReference type="AlphaFoldDB" id="A0A8J5HLP0"/>
<feature type="repeat" description="PPR" evidence="3">
    <location>
        <begin position="627"/>
        <end position="661"/>
    </location>
</feature>
<dbReference type="PANTHER" id="PTHR47938">
    <property type="entry name" value="RESPIRATORY COMPLEX I CHAPERONE (CIA84), PUTATIVE (AFU_ORTHOLOGUE AFUA_2G06020)-RELATED"/>
    <property type="match status" value="1"/>
</dbReference>
<dbReference type="Proteomes" id="UP000734854">
    <property type="component" value="Unassembled WGS sequence"/>
</dbReference>
<evidence type="ECO:0000256" key="3">
    <source>
        <dbReference type="PROSITE-ProRule" id="PRU00708"/>
    </source>
</evidence>
<dbReference type="GO" id="GO:0003729">
    <property type="term" value="F:mRNA binding"/>
    <property type="evidence" value="ECO:0007669"/>
    <property type="project" value="TreeGrafter"/>
</dbReference>
<keyword evidence="6" id="KW-1185">Reference proteome</keyword>
<dbReference type="PROSITE" id="PS51375">
    <property type="entry name" value="PPR"/>
    <property type="match status" value="6"/>
</dbReference>
<dbReference type="InterPro" id="IPR011990">
    <property type="entry name" value="TPR-like_helical_dom_sf"/>
</dbReference>
<dbReference type="InterPro" id="IPR002885">
    <property type="entry name" value="PPR_rpt"/>
</dbReference>
<feature type="repeat" description="PPR" evidence="3">
    <location>
        <begin position="521"/>
        <end position="555"/>
    </location>
</feature>
<organism evidence="5 6">
    <name type="scientific">Zingiber officinale</name>
    <name type="common">Ginger</name>
    <name type="synonym">Amomum zingiber</name>
    <dbReference type="NCBI Taxonomy" id="94328"/>
    <lineage>
        <taxon>Eukaryota</taxon>
        <taxon>Viridiplantae</taxon>
        <taxon>Streptophyta</taxon>
        <taxon>Embryophyta</taxon>
        <taxon>Tracheophyta</taxon>
        <taxon>Spermatophyta</taxon>
        <taxon>Magnoliopsida</taxon>
        <taxon>Liliopsida</taxon>
        <taxon>Zingiberales</taxon>
        <taxon>Zingiberaceae</taxon>
        <taxon>Zingiber</taxon>
    </lineage>
</organism>
<evidence type="ECO:0000313" key="6">
    <source>
        <dbReference type="Proteomes" id="UP000734854"/>
    </source>
</evidence>
<evidence type="ECO:0000256" key="4">
    <source>
        <dbReference type="SAM" id="MobiDB-lite"/>
    </source>
</evidence>
<evidence type="ECO:0000256" key="1">
    <source>
        <dbReference type="ARBA" id="ARBA00007626"/>
    </source>
</evidence>
<dbReference type="NCBIfam" id="TIGR00756">
    <property type="entry name" value="PPR"/>
    <property type="match status" value="5"/>
</dbReference>
<dbReference type="Gene3D" id="3.80.10.10">
    <property type="entry name" value="Ribonuclease Inhibitor"/>
    <property type="match status" value="1"/>
</dbReference>
<evidence type="ECO:0000256" key="2">
    <source>
        <dbReference type="ARBA" id="ARBA00022737"/>
    </source>
</evidence>
<keyword evidence="2" id="KW-0677">Repeat</keyword>
<accession>A0A8J5HLP0</accession>
<dbReference type="PANTHER" id="PTHR47938:SF45">
    <property type="entry name" value="PENTACOTRIPEPTIDE-REPEAT REGION OF PRORP DOMAIN-CONTAINING PROTEIN"/>
    <property type="match status" value="1"/>
</dbReference>
<dbReference type="Pfam" id="PF01535">
    <property type="entry name" value="PPR"/>
    <property type="match status" value="2"/>
</dbReference>